<dbReference type="Gene3D" id="1.10.1220.10">
    <property type="entry name" value="Met repressor-like"/>
    <property type="match status" value="1"/>
</dbReference>
<accession>A0ABP6SHQ7</accession>
<dbReference type="SUPFAM" id="SSF47598">
    <property type="entry name" value="Ribbon-helix-helix"/>
    <property type="match status" value="1"/>
</dbReference>
<reference evidence="4" key="1">
    <citation type="journal article" date="2019" name="Int. J. Syst. Evol. Microbiol.">
        <title>The Global Catalogue of Microorganisms (GCM) 10K type strain sequencing project: providing services to taxonomists for standard genome sequencing and annotation.</title>
        <authorList>
            <consortium name="The Broad Institute Genomics Platform"/>
            <consortium name="The Broad Institute Genome Sequencing Center for Infectious Disease"/>
            <person name="Wu L."/>
            <person name="Ma J."/>
        </authorList>
    </citation>
    <scope>NUCLEOTIDE SEQUENCE [LARGE SCALE GENOMIC DNA]</scope>
    <source>
        <strain evidence="4">JCM 9651</strain>
    </source>
</reference>
<dbReference type="Pfam" id="PF03869">
    <property type="entry name" value="Arc"/>
    <property type="match status" value="1"/>
</dbReference>
<protein>
    <recommendedName>
        <fullName evidence="2">Arc-like DNA binding domain-containing protein</fullName>
    </recommendedName>
</protein>
<dbReference type="InterPro" id="IPR013321">
    <property type="entry name" value="Arc_rbn_hlx_hlx"/>
</dbReference>
<dbReference type="InterPro" id="IPR005569">
    <property type="entry name" value="Arc_DNA-bd_dom"/>
</dbReference>
<proteinExistence type="predicted"/>
<dbReference type="RefSeq" id="WP_345041904.1">
    <property type="nucleotide sequence ID" value="NZ_BAAAYL010000001.1"/>
</dbReference>
<evidence type="ECO:0000259" key="2">
    <source>
        <dbReference type="Pfam" id="PF03869"/>
    </source>
</evidence>
<comment type="caution">
    <text evidence="3">The sequence shown here is derived from an EMBL/GenBank/DDBJ whole genome shotgun (WGS) entry which is preliminary data.</text>
</comment>
<feature type="domain" description="Arc-like DNA binding" evidence="2">
    <location>
        <begin position="4"/>
        <end position="42"/>
    </location>
</feature>
<dbReference type="Proteomes" id="UP001499990">
    <property type="component" value="Unassembled WGS sequence"/>
</dbReference>
<evidence type="ECO:0000256" key="1">
    <source>
        <dbReference type="SAM" id="MobiDB-lite"/>
    </source>
</evidence>
<keyword evidence="4" id="KW-1185">Reference proteome</keyword>
<feature type="region of interest" description="Disordered" evidence="1">
    <location>
        <begin position="43"/>
        <end position="80"/>
    </location>
</feature>
<sequence length="80" mass="8417">MILFSLRIPADLHERVVAQATEDRRSLNSEILHLLEVALTTPRADAGPPGVSCPATRETGYLPGLKARASSGNPGDSPPG</sequence>
<evidence type="ECO:0000313" key="3">
    <source>
        <dbReference type="EMBL" id="GAA3377213.1"/>
    </source>
</evidence>
<name>A0ABP6SHQ7_9ACTN</name>
<dbReference type="EMBL" id="BAAAYL010000001">
    <property type="protein sequence ID" value="GAA3377213.1"/>
    <property type="molecule type" value="Genomic_DNA"/>
</dbReference>
<organism evidence="3 4">
    <name type="scientific">Streptomyces sannanensis</name>
    <dbReference type="NCBI Taxonomy" id="285536"/>
    <lineage>
        <taxon>Bacteria</taxon>
        <taxon>Bacillati</taxon>
        <taxon>Actinomycetota</taxon>
        <taxon>Actinomycetes</taxon>
        <taxon>Kitasatosporales</taxon>
        <taxon>Streptomycetaceae</taxon>
        <taxon>Streptomyces</taxon>
    </lineage>
</organism>
<evidence type="ECO:0000313" key="4">
    <source>
        <dbReference type="Proteomes" id="UP001499990"/>
    </source>
</evidence>
<gene>
    <name evidence="3" type="ORF">GCM10020367_52020</name>
</gene>
<dbReference type="InterPro" id="IPR010985">
    <property type="entry name" value="Ribbon_hlx_hlx"/>
</dbReference>